<sequence length="226" mass="25563">MDDIAPIEWVIIKTTLPTFPFPPNEQRQVIRTERLILRPFRDDDNDAEGLHALRAQPEVMAWSVQGRPDKDVAETRENLALQVAPEDVEHYNWAICLASTGEMLGIGGNGTWEGEQGWPVVGYMLRKEAWGKGYATEFLKGFLAAWWALPRDEVELRVDKNTVRGEGEVKDEFIGAVTLDDNVASHRVLFKAGFEKSTVWKEADLRDESATVVLHSFIAKDSQARR</sequence>
<name>A0ABR1HRV1_9HYPO</name>
<dbReference type="EMBL" id="JAZAVJ010000007">
    <property type="protein sequence ID" value="KAK7423938.1"/>
    <property type="molecule type" value="Genomic_DNA"/>
</dbReference>
<dbReference type="InterPro" id="IPR000182">
    <property type="entry name" value="GNAT_dom"/>
</dbReference>
<reference evidence="2 3" key="1">
    <citation type="journal article" date="2025" name="Microbiol. Resour. Announc.">
        <title>Draft genome sequences for Neonectria magnoliae and Neonectria punicea, canker pathogens of Liriodendron tulipifera and Acer saccharum in West Virginia.</title>
        <authorList>
            <person name="Petronek H.M."/>
            <person name="Kasson M.T."/>
            <person name="Metheny A.M."/>
            <person name="Stauder C.M."/>
            <person name="Lovett B."/>
            <person name="Lynch S.C."/>
            <person name="Garnas J.R."/>
            <person name="Kasson L.R."/>
            <person name="Stajich J.E."/>
        </authorList>
    </citation>
    <scope>NUCLEOTIDE SEQUENCE [LARGE SCALE GENOMIC DNA]</scope>
    <source>
        <strain evidence="2 3">NRRL 64653</strain>
    </source>
</reference>
<gene>
    <name evidence="2" type="ORF">QQX98_000810</name>
</gene>
<dbReference type="Pfam" id="PF13302">
    <property type="entry name" value="Acetyltransf_3"/>
    <property type="match status" value="1"/>
</dbReference>
<dbReference type="SUPFAM" id="SSF55729">
    <property type="entry name" value="Acyl-CoA N-acyltransferases (Nat)"/>
    <property type="match status" value="1"/>
</dbReference>
<dbReference type="Gene3D" id="3.40.630.30">
    <property type="match status" value="1"/>
</dbReference>
<dbReference type="PANTHER" id="PTHR43792">
    <property type="entry name" value="GNAT FAMILY, PUTATIVE (AFU_ORTHOLOGUE AFUA_3G00765)-RELATED-RELATED"/>
    <property type="match status" value="1"/>
</dbReference>
<dbReference type="InterPro" id="IPR016181">
    <property type="entry name" value="Acyl_CoA_acyltransferase"/>
</dbReference>
<dbReference type="PANTHER" id="PTHR43792:SF1">
    <property type="entry name" value="N-ACETYLTRANSFERASE DOMAIN-CONTAINING PROTEIN"/>
    <property type="match status" value="1"/>
</dbReference>
<keyword evidence="3" id="KW-1185">Reference proteome</keyword>
<accession>A0ABR1HRV1</accession>
<evidence type="ECO:0000313" key="3">
    <source>
        <dbReference type="Proteomes" id="UP001498476"/>
    </source>
</evidence>
<protein>
    <recommendedName>
        <fullName evidence="1">N-acetyltransferase domain-containing protein</fullName>
    </recommendedName>
</protein>
<proteinExistence type="predicted"/>
<feature type="domain" description="N-acetyltransferase" evidence="1">
    <location>
        <begin position="34"/>
        <end position="195"/>
    </location>
</feature>
<evidence type="ECO:0000313" key="2">
    <source>
        <dbReference type="EMBL" id="KAK7423938.1"/>
    </source>
</evidence>
<comment type="caution">
    <text evidence="2">The sequence shown here is derived from an EMBL/GenBank/DDBJ whole genome shotgun (WGS) entry which is preliminary data.</text>
</comment>
<dbReference type="Proteomes" id="UP001498476">
    <property type="component" value="Unassembled WGS sequence"/>
</dbReference>
<organism evidence="2 3">
    <name type="scientific">Neonectria punicea</name>
    <dbReference type="NCBI Taxonomy" id="979145"/>
    <lineage>
        <taxon>Eukaryota</taxon>
        <taxon>Fungi</taxon>
        <taxon>Dikarya</taxon>
        <taxon>Ascomycota</taxon>
        <taxon>Pezizomycotina</taxon>
        <taxon>Sordariomycetes</taxon>
        <taxon>Hypocreomycetidae</taxon>
        <taxon>Hypocreales</taxon>
        <taxon>Nectriaceae</taxon>
        <taxon>Neonectria</taxon>
    </lineage>
</organism>
<evidence type="ECO:0000259" key="1">
    <source>
        <dbReference type="Pfam" id="PF13302"/>
    </source>
</evidence>
<dbReference type="InterPro" id="IPR051531">
    <property type="entry name" value="N-acetyltransferase"/>
</dbReference>